<feature type="chain" id="PRO_5016714763" evidence="2">
    <location>
        <begin position="29"/>
        <end position="454"/>
    </location>
</feature>
<protein>
    <submittedName>
        <fullName evidence="5">Pullulanase secretion envelope pulD</fullName>
    </submittedName>
</protein>
<dbReference type="GO" id="GO:0015627">
    <property type="term" value="C:type II protein secretion system complex"/>
    <property type="evidence" value="ECO:0007669"/>
    <property type="project" value="TreeGrafter"/>
</dbReference>
<evidence type="ECO:0000313" key="6">
    <source>
        <dbReference type="Proteomes" id="UP000254512"/>
    </source>
</evidence>
<evidence type="ECO:0000259" key="3">
    <source>
        <dbReference type="Pfam" id="PF00263"/>
    </source>
</evidence>
<dbReference type="Pfam" id="PF13629">
    <property type="entry name" value="T2SS-T3SS_pil_N"/>
    <property type="match status" value="1"/>
</dbReference>
<dbReference type="InterPro" id="IPR001775">
    <property type="entry name" value="GspD/PilQ"/>
</dbReference>
<dbReference type="EMBL" id="UGHD01000003">
    <property type="protein sequence ID" value="STO98535.1"/>
    <property type="molecule type" value="Genomic_DNA"/>
</dbReference>
<organism evidence="5 6">
    <name type="scientific">Grimontia hollisae</name>
    <name type="common">Vibrio hollisae</name>
    <dbReference type="NCBI Taxonomy" id="673"/>
    <lineage>
        <taxon>Bacteria</taxon>
        <taxon>Pseudomonadati</taxon>
        <taxon>Pseudomonadota</taxon>
        <taxon>Gammaproteobacteria</taxon>
        <taxon>Vibrionales</taxon>
        <taxon>Vibrionaceae</taxon>
        <taxon>Grimontia</taxon>
    </lineage>
</organism>
<dbReference type="PRINTS" id="PR00811">
    <property type="entry name" value="BCTERIALGSPD"/>
</dbReference>
<proteinExistence type="inferred from homology"/>
<feature type="domain" description="Type II/III secretion system secretin-like" evidence="3">
    <location>
        <begin position="250"/>
        <end position="406"/>
    </location>
</feature>
<feature type="domain" description="Pilus formation protein N-terminal" evidence="4">
    <location>
        <begin position="29"/>
        <end position="99"/>
    </location>
</feature>
<evidence type="ECO:0000259" key="4">
    <source>
        <dbReference type="Pfam" id="PF13629"/>
    </source>
</evidence>
<accession>A0A377J8H5</accession>
<dbReference type="InterPro" id="IPR032789">
    <property type="entry name" value="T2SS-T3SS_pil_N"/>
</dbReference>
<name>A0A377J8H5_GRIHO</name>
<dbReference type="Proteomes" id="UP000254512">
    <property type="component" value="Unassembled WGS sequence"/>
</dbReference>
<feature type="signal peptide" evidence="2">
    <location>
        <begin position="1"/>
        <end position="28"/>
    </location>
</feature>
<evidence type="ECO:0000256" key="1">
    <source>
        <dbReference type="RuleBase" id="RU004003"/>
    </source>
</evidence>
<evidence type="ECO:0000313" key="5">
    <source>
        <dbReference type="EMBL" id="STO98535.1"/>
    </source>
</evidence>
<sequence>MGKNMKRQLSLCILSLCLLFGISFQASAAGVINLGTGDARSLEFNAVIGTVFISDPDIADYQVIDSNKLVVFGRKLGTTTLIVFDEDSQTLSHRKIVVNQSLTKIEQILAIRYPDVDVSVLNMGEQVVLTGVVPTQKEKNEIYAVVGELLSKKFVERRTQWKTSFDEEFDIDFMARRTYEGLVNNLEVTVTKQVNVKLTIAEVNSSLINELGIKWGTILEDGFAGNGQFFKGITGFGGRTTNVAAYISAINDDNVGQVLSEPNVSVISGETASFLVGGEIPITYRIDDGYRIEYKEFGIGLDLAAEVLRDDKIKLSVMPQVSSVDNQYGDTLLDIPSFKVRRARTTLELGDGDSFVLAGLLSSEDEEALSKIPFIGDVPILGALFRNTSTTRRKTELVIVATVSLVEPVSSANITIPSIQRTSALSRFFGINLNATSEVEKWQQEVLSTGGFKK</sequence>
<dbReference type="AlphaFoldDB" id="A0A377J8H5"/>
<dbReference type="GO" id="GO:0009306">
    <property type="term" value="P:protein secretion"/>
    <property type="evidence" value="ECO:0007669"/>
    <property type="project" value="InterPro"/>
</dbReference>
<dbReference type="InterPro" id="IPR004846">
    <property type="entry name" value="T2SS/T3SS_dom"/>
</dbReference>
<dbReference type="InterPro" id="IPR050810">
    <property type="entry name" value="Bact_Secretion_Sys_Channel"/>
</dbReference>
<gene>
    <name evidence="5" type="primary">pulD_3</name>
    <name evidence="5" type="ORF">NCTC11645_03521</name>
</gene>
<reference evidence="5 6" key="1">
    <citation type="submission" date="2018-06" db="EMBL/GenBank/DDBJ databases">
        <authorList>
            <consortium name="Pathogen Informatics"/>
            <person name="Doyle S."/>
        </authorList>
    </citation>
    <scope>NUCLEOTIDE SEQUENCE [LARGE SCALE GENOMIC DNA]</scope>
    <source>
        <strain evidence="5 6">NCTC11645</strain>
    </source>
</reference>
<evidence type="ECO:0000256" key="2">
    <source>
        <dbReference type="SAM" id="SignalP"/>
    </source>
</evidence>
<comment type="similarity">
    <text evidence="1">Belongs to the bacterial secretin family.</text>
</comment>
<dbReference type="Pfam" id="PF00263">
    <property type="entry name" value="Secretin"/>
    <property type="match status" value="1"/>
</dbReference>
<dbReference type="STRING" id="673.AL542_02980"/>
<dbReference type="PANTHER" id="PTHR30332:SF17">
    <property type="entry name" value="TYPE IV PILIATION SYSTEM PROTEIN DR_0774-RELATED"/>
    <property type="match status" value="1"/>
</dbReference>
<keyword evidence="2" id="KW-0732">Signal</keyword>
<dbReference type="PANTHER" id="PTHR30332">
    <property type="entry name" value="PROBABLE GENERAL SECRETION PATHWAY PROTEIN D"/>
    <property type="match status" value="1"/>
</dbReference>